<sequence>MDEELIKSEAISPGYNVYLDVKSQVHLGGYPNPELLPGFLRRLLGKHRRTNGLHQGQEGPFFRGCLQKVLLTAEANAISFGSVGALKVCDPSEEYNQQKTGTMHSAFANPVLDAKKH</sequence>
<dbReference type="EMBL" id="JBJKFK010006262">
    <property type="protein sequence ID" value="KAL3307895.1"/>
    <property type="molecule type" value="Genomic_DNA"/>
</dbReference>
<proteinExistence type="predicted"/>
<protein>
    <submittedName>
        <fullName evidence="1">Uncharacterized protein</fullName>
    </submittedName>
</protein>
<comment type="caution">
    <text evidence="1">The sequence shown here is derived from an EMBL/GenBank/DDBJ whole genome shotgun (WGS) entry which is preliminary data.</text>
</comment>
<keyword evidence="2" id="KW-1185">Reference proteome</keyword>
<gene>
    <name evidence="1" type="ORF">Ciccas_013580</name>
</gene>
<evidence type="ECO:0000313" key="2">
    <source>
        <dbReference type="Proteomes" id="UP001626550"/>
    </source>
</evidence>
<organism evidence="1 2">
    <name type="scientific">Cichlidogyrus casuarinus</name>
    <dbReference type="NCBI Taxonomy" id="1844966"/>
    <lineage>
        <taxon>Eukaryota</taxon>
        <taxon>Metazoa</taxon>
        <taxon>Spiralia</taxon>
        <taxon>Lophotrochozoa</taxon>
        <taxon>Platyhelminthes</taxon>
        <taxon>Monogenea</taxon>
        <taxon>Monopisthocotylea</taxon>
        <taxon>Dactylogyridea</taxon>
        <taxon>Ancyrocephalidae</taxon>
        <taxon>Cichlidogyrus</taxon>
    </lineage>
</organism>
<reference evidence="1 2" key="1">
    <citation type="submission" date="2024-11" db="EMBL/GenBank/DDBJ databases">
        <title>Adaptive evolution of stress response genes in parasites aligns with host niche diversity.</title>
        <authorList>
            <person name="Hahn C."/>
            <person name="Resl P."/>
        </authorList>
    </citation>
    <scope>NUCLEOTIDE SEQUENCE [LARGE SCALE GENOMIC DNA]</scope>
    <source>
        <strain evidence="1">EGGRZ-B1_66</strain>
        <tissue evidence="1">Body</tissue>
    </source>
</reference>
<accession>A0ABD2PK87</accession>
<name>A0ABD2PK87_9PLAT</name>
<dbReference type="AlphaFoldDB" id="A0ABD2PK87"/>
<dbReference type="Proteomes" id="UP001626550">
    <property type="component" value="Unassembled WGS sequence"/>
</dbReference>
<evidence type="ECO:0000313" key="1">
    <source>
        <dbReference type="EMBL" id="KAL3307895.1"/>
    </source>
</evidence>